<dbReference type="AlphaFoldDB" id="A0A9I9E431"/>
<dbReference type="Gramene" id="MELO3C028396.2.1">
    <property type="protein sequence ID" value="MELO3C028396.2.1"/>
    <property type="gene ID" value="MELO3C028396.2"/>
</dbReference>
<proteinExistence type="predicted"/>
<reference evidence="1" key="1">
    <citation type="submission" date="2023-03" db="UniProtKB">
        <authorList>
            <consortium name="EnsemblPlants"/>
        </authorList>
    </citation>
    <scope>IDENTIFICATION</scope>
</reference>
<organism evidence="1">
    <name type="scientific">Cucumis melo</name>
    <name type="common">Muskmelon</name>
    <dbReference type="NCBI Taxonomy" id="3656"/>
    <lineage>
        <taxon>Eukaryota</taxon>
        <taxon>Viridiplantae</taxon>
        <taxon>Streptophyta</taxon>
        <taxon>Embryophyta</taxon>
        <taxon>Tracheophyta</taxon>
        <taxon>Spermatophyta</taxon>
        <taxon>Magnoliopsida</taxon>
        <taxon>eudicotyledons</taxon>
        <taxon>Gunneridae</taxon>
        <taxon>Pentapetalae</taxon>
        <taxon>rosids</taxon>
        <taxon>fabids</taxon>
        <taxon>Cucurbitales</taxon>
        <taxon>Cucurbitaceae</taxon>
        <taxon>Benincaseae</taxon>
        <taxon>Cucumis</taxon>
    </lineage>
</organism>
<protein>
    <submittedName>
        <fullName evidence="1">Uncharacterized protein</fullName>
    </submittedName>
</protein>
<evidence type="ECO:0000313" key="1">
    <source>
        <dbReference type="EnsemblPlants" id="MELO3C028396.2.1"/>
    </source>
</evidence>
<sequence>MANASNEWRTLVRCQKPLEMHLQRRKWAELEDFQCSSQENASEN</sequence>
<dbReference type="EnsemblPlants" id="MELO3C028396.2.1">
    <property type="protein sequence ID" value="MELO3C028396.2.1"/>
    <property type="gene ID" value="MELO3C028396.2"/>
</dbReference>
<name>A0A9I9E431_CUCME</name>
<accession>A0A9I9E431</accession>